<comment type="caution">
    <text evidence="3">The sequence shown here is derived from an EMBL/GenBank/DDBJ whole genome shotgun (WGS) entry which is preliminary data.</text>
</comment>
<evidence type="ECO:0000313" key="3">
    <source>
        <dbReference type="EMBL" id="MDW0113051.1"/>
    </source>
</evidence>
<comment type="similarity">
    <text evidence="1">Belongs to the CdaR family.</text>
</comment>
<dbReference type="Proteomes" id="UP001282284">
    <property type="component" value="Unassembled WGS sequence"/>
</dbReference>
<dbReference type="PANTHER" id="PTHR33744">
    <property type="entry name" value="CARBOHYDRATE DIACID REGULATOR"/>
    <property type="match status" value="1"/>
</dbReference>
<dbReference type="SUPFAM" id="SSF55781">
    <property type="entry name" value="GAF domain-like"/>
    <property type="match status" value="1"/>
</dbReference>
<gene>
    <name evidence="3" type="ORF">QT711_07620</name>
</gene>
<dbReference type="Pfam" id="PF13185">
    <property type="entry name" value="GAF_2"/>
    <property type="match status" value="1"/>
</dbReference>
<dbReference type="Gene3D" id="3.30.450.40">
    <property type="match status" value="1"/>
</dbReference>
<evidence type="ECO:0000259" key="2">
    <source>
        <dbReference type="SMART" id="SM00065"/>
    </source>
</evidence>
<dbReference type="InterPro" id="IPR003018">
    <property type="entry name" value="GAF"/>
</dbReference>
<organism evidence="3 4">
    <name type="scientific">Sporosarcina saromensis</name>
    <dbReference type="NCBI Taxonomy" id="359365"/>
    <lineage>
        <taxon>Bacteria</taxon>
        <taxon>Bacillati</taxon>
        <taxon>Bacillota</taxon>
        <taxon>Bacilli</taxon>
        <taxon>Bacillales</taxon>
        <taxon>Caryophanaceae</taxon>
        <taxon>Sporosarcina</taxon>
    </lineage>
</organism>
<dbReference type="Pfam" id="PF13556">
    <property type="entry name" value="HTH_30"/>
    <property type="match status" value="1"/>
</dbReference>
<dbReference type="InterPro" id="IPR029016">
    <property type="entry name" value="GAF-like_dom_sf"/>
</dbReference>
<dbReference type="Pfam" id="PF17853">
    <property type="entry name" value="GGDEF_2"/>
    <property type="match status" value="1"/>
</dbReference>
<evidence type="ECO:0000256" key="1">
    <source>
        <dbReference type="ARBA" id="ARBA00006754"/>
    </source>
</evidence>
<dbReference type="EMBL" id="JAUBDI010000005">
    <property type="protein sequence ID" value="MDW0113051.1"/>
    <property type="molecule type" value="Genomic_DNA"/>
</dbReference>
<dbReference type="SMART" id="SM00065">
    <property type="entry name" value="GAF"/>
    <property type="match status" value="1"/>
</dbReference>
<protein>
    <submittedName>
        <fullName evidence="3">Helix-turn-helix domain-containing protein</fullName>
    </submittedName>
</protein>
<reference evidence="3 4" key="1">
    <citation type="submission" date="2023-06" db="EMBL/GenBank/DDBJ databases">
        <title>Sporosarcina sp. nov., isolated from Korean traditional fermented seafood 'Jeotgal'.</title>
        <authorList>
            <person name="Yang A.I."/>
            <person name="Shin N.-R."/>
        </authorList>
    </citation>
    <scope>NUCLEOTIDE SEQUENCE [LARGE SCALE GENOMIC DNA]</scope>
    <source>
        <strain evidence="3 4">KCTC13119</strain>
    </source>
</reference>
<name>A0ABU4G815_9BACL</name>
<dbReference type="InterPro" id="IPR025736">
    <property type="entry name" value="PucR_C-HTH_dom"/>
</dbReference>
<evidence type="ECO:0000313" key="4">
    <source>
        <dbReference type="Proteomes" id="UP001282284"/>
    </source>
</evidence>
<feature type="domain" description="GAF" evidence="2">
    <location>
        <begin position="27"/>
        <end position="186"/>
    </location>
</feature>
<dbReference type="InterPro" id="IPR042070">
    <property type="entry name" value="PucR_C-HTH_sf"/>
</dbReference>
<keyword evidence="4" id="KW-1185">Reference proteome</keyword>
<dbReference type="InterPro" id="IPR041522">
    <property type="entry name" value="CdaR_GGDEF"/>
</dbReference>
<proteinExistence type="inferred from homology"/>
<dbReference type="PANTHER" id="PTHR33744:SF1">
    <property type="entry name" value="DNA-BINDING TRANSCRIPTIONAL ACTIVATOR ADER"/>
    <property type="match status" value="1"/>
</dbReference>
<sequence>MLVKSEMDLYKANKLLEINKILTQSLRLEEILHSVIQAASELVDVADVIIIYLYDEDTKTLRFAKGEGVAVESMRHVAFAEGESITGKVFVQRQPKLFTSRDEINDYMKNMSALNVRYYFEGVQQRTVRSSFCVPILYEKRCLGVVAVNNYREDSIFTAEDMKVIEVVAGQSAIAIENARVHEHLQQQNALLEKSISIHHTFYQLVIEGRGIDAILSLLKRRIGVAVRYFSYLDRTSEAHLFPIRRGVDTLGFLSLPKPFEQYSEMDKITIEQASLSIALELIKENALYEKEIYFREQVFNRLLEGLSGRELEAALQYVNWRSDTLVQCIVIEGNEKPLWQVEELIGKEKFVKSVEKKLRSERVHPLIFARAFQLIILVPTISRSTVQELYESIRQMGAGSSDISVGIGRETPIQELSVSYKEAMRSVGYAKKYNVPIVEYSMLGIERLLYEVDQELLERFMNDKLGQLKRADATLIDTLNVFIQSNSSQKRTANALHVHPNTLYYRLRKAEEILGIDFSNGEDWIDFVIAFKIFMELNEK</sequence>
<dbReference type="Gene3D" id="1.10.10.2840">
    <property type="entry name" value="PucR C-terminal helix-turn-helix domain"/>
    <property type="match status" value="1"/>
</dbReference>
<dbReference type="InterPro" id="IPR051448">
    <property type="entry name" value="CdaR-like_regulators"/>
</dbReference>
<accession>A0ABU4G815</accession>
<dbReference type="RefSeq" id="WP_317943141.1">
    <property type="nucleotide sequence ID" value="NZ_JAUBDI010000005.1"/>
</dbReference>